<accession>A0A1Q5PSE0</accession>
<reference evidence="3" key="1">
    <citation type="submission" date="2016-11" db="EMBL/GenBank/DDBJ databases">
        <title>Actinomyces gypaetusis sp. nov. isolated from Gypaetus barbatus in Qinghai Tibet Plateau China.</title>
        <authorList>
            <person name="Meng X."/>
        </authorList>
    </citation>
    <scope>NUCLEOTIDE SEQUENCE [LARGE SCALE GENOMIC DNA]</scope>
    <source>
        <strain evidence="3">DSM 15383</strain>
    </source>
</reference>
<comment type="caution">
    <text evidence="2">The sequence shown here is derived from an EMBL/GenBank/DDBJ whole genome shotgun (WGS) entry which is preliminary data.</text>
</comment>
<evidence type="ECO:0000313" key="3">
    <source>
        <dbReference type="Proteomes" id="UP000186465"/>
    </source>
</evidence>
<feature type="transmembrane region" description="Helical" evidence="1">
    <location>
        <begin position="33"/>
        <end position="52"/>
    </location>
</feature>
<keyword evidence="1" id="KW-0812">Transmembrane</keyword>
<organism evidence="2 3">
    <name type="scientific">Boudabousia marimammalium</name>
    <dbReference type="NCBI Taxonomy" id="156892"/>
    <lineage>
        <taxon>Bacteria</taxon>
        <taxon>Bacillati</taxon>
        <taxon>Actinomycetota</taxon>
        <taxon>Actinomycetes</taxon>
        <taxon>Actinomycetales</taxon>
        <taxon>Actinomycetaceae</taxon>
        <taxon>Boudabousia</taxon>
    </lineage>
</organism>
<evidence type="ECO:0008006" key="4">
    <source>
        <dbReference type="Google" id="ProtNLM"/>
    </source>
</evidence>
<dbReference type="RefSeq" id="WP_075361178.1">
    <property type="nucleotide sequence ID" value="NZ_MPDM01000002.1"/>
</dbReference>
<name>A0A1Q5PSE0_9ACTO</name>
<feature type="transmembrane region" description="Helical" evidence="1">
    <location>
        <begin position="64"/>
        <end position="85"/>
    </location>
</feature>
<proteinExistence type="predicted"/>
<feature type="transmembrane region" description="Helical" evidence="1">
    <location>
        <begin position="7"/>
        <end position="27"/>
    </location>
</feature>
<protein>
    <recommendedName>
        <fullName evidence="4">DUF3017 domain-containing protein</fullName>
    </recommendedName>
</protein>
<evidence type="ECO:0000256" key="1">
    <source>
        <dbReference type="SAM" id="Phobius"/>
    </source>
</evidence>
<dbReference type="Proteomes" id="UP000186465">
    <property type="component" value="Unassembled WGS sequence"/>
</dbReference>
<dbReference type="AlphaFoldDB" id="A0A1Q5PSE0"/>
<gene>
    <name evidence="2" type="ORF">BM477_02935</name>
</gene>
<sequence>MKNKRPGFVLVTSIVVVTLILVVTVALLGYPRVAVYALSAVCAVTAISRALYREPSVWFAAKDWRIDSGFFALLALGLFLLAPMANVSVN</sequence>
<keyword evidence="3" id="KW-1185">Reference proteome</keyword>
<dbReference type="STRING" id="156892.BM477_02935"/>
<keyword evidence="1" id="KW-1133">Transmembrane helix</keyword>
<evidence type="ECO:0000313" key="2">
    <source>
        <dbReference type="EMBL" id="OKL50352.1"/>
    </source>
</evidence>
<keyword evidence="1" id="KW-0472">Membrane</keyword>
<dbReference type="EMBL" id="MPDM01000002">
    <property type="protein sequence ID" value="OKL50352.1"/>
    <property type="molecule type" value="Genomic_DNA"/>
</dbReference>